<accession>F4MN45</accession>
<evidence type="ECO:0000313" key="3">
    <source>
        <dbReference type="EMBL" id="CBL87558.1"/>
    </source>
</evidence>
<feature type="coiled-coil region" evidence="1">
    <location>
        <begin position="497"/>
        <end position="565"/>
    </location>
</feature>
<protein>
    <recommendedName>
        <fullName evidence="4">DUF349 domain-containing protein</fullName>
    </recommendedName>
</protein>
<dbReference type="AlphaFoldDB" id="F4MN45"/>
<organism evidence="3">
    <name type="scientific">uncultured Flavobacteriia bacterium</name>
    <dbReference type="NCBI Taxonomy" id="212695"/>
    <lineage>
        <taxon>Bacteria</taxon>
        <taxon>Pseudomonadati</taxon>
        <taxon>Bacteroidota</taxon>
        <taxon>Flavobacteriia</taxon>
        <taxon>environmental samples</taxon>
    </lineage>
</organism>
<reference evidence="3" key="1">
    <citation type="submission" date="2010-05" db="EMBL/GenBank/DDBJ databases">
        <authorList>
            <person name="Genoscope - CEA"/>
        </authorList>
    </citation>
    <scope>NUCLEOTIDE SEQUENCE</scope>
</reference>
<gene>
    <name evidence="3" type="ORF">S18_906_0016</name>
</gene>
<evidence type="ECO:0000256" key="2">
    <source>
        <dbReference type="SAM" id="MobiDB-lite"/>
    </source>
</evidence>
<feature type="compositionally biased region" description="Basic and acidic residues" evidence="2">
    <location>
        <begin position="55"/>
        <end position="66"/>
    </location>
</feature>
<evidence type="ECO:0008006" key="4">
    <source>
        <dbReference type="Google" id="ProtNLM"/>
    </source>
</evidence>
<proteinExistence type="predicted"/>
<feature type="region of interest" description="Disordered" evidence="2">
    <location>
        <begin position="47"/>
        <end position="66"/>
    </location>
</feature>
<feature type="coiled-coil region" evidence="1">
    <location>
        <begin position="68"/>
        <end position="106"/>
    </location>
</feature>
<dbReference type="InterPro" id="IPR007139">
    <property type="entry name" value="DUF349"/>
</dbReference>
<evidence type="ECO:0000256" key="1">
    <source>
        <dbReference type="SAM" id="Coils"/>
    </source>
</evidence>
<dbReference type="EMBL" id="FQ032827">
    <property type="protein sequence ID" value="CBL87558.1"/>
    <property type="molecule type" value="Genomic_DNA"/>
</dbReference>
<name>F4MN45_9BACT</name>
<sequence>MEKQEIKKNLKAFVQAENDLAIKEAKHLIQVFNAIYFKEVETFNNLEENSENETENERPTHPKENDINKDINALIEAFNKNRKAQKEKAEKEIQSNIEIKTQLLKEFEELIQTKENIGTLINGIKSIRERWNSVGTISREKHNELQASFSKLNDEFNYNINIYKALKENDLKINFSLKNKIIHELNELKNEQKIKHLEQKLKTLQNDWDSIGPTFKEHWEELKTNYWELVHEHYNKIKTFYKDQKQKYAENLARKNELIEKAKELVKELPDNQKTWGLVSEKLKKIQEEWKAIGPVPKKVNDKIWTAFRAHFDTFFTAKKEFYSQQNSTHKNNANLKKSLIDQLEDVVNTSEFKQGVKEIKKIQQQWKSIGHAGKHVEQKLWQEFRTKCDSFFNKKDKEVKAEQEKLHKNLSLKLTVIEKINGLVPENKDAKEQFKLLRKEYTSLGKSPKNKANEVNEKYEKAVLNAHKKLSESSENLSKIRAEIKIIRIKDSFNPERTLQTEKDKIRKRINSVTKEVLNYENNLGFFSSSKGDNPLLKNVTSNIEKGKREIEKLKNELKKLSIQ</sequence>
<keyword evidence="1" id="KW-0175">Coiled coil</keyword>
<reference evidence="3" key="2">
    <citation type="journal article" date="2012" name="Environ. Microbiol.">
        <title>Genomic content of uncultured Bacteroidetes from contrasting oceanic provinces in the North Atlantic Ocean.</title>
        <authorList>
            <person name="Gomez-Pereira P.R."/>
            <person name="Schuler M."/>
            <person name="Fuchs B.M."/>
            <person name="Bennke C."/>
            <person name="Teeling H."/>
            <person name="Waldmann J."/>
            <person name="Richter M."/>
            <person name="Barbe V."/>
            <person name="Bataille E."/>
            <person name="Glockner F.O."/>
            <person name="Amann R."/>
        </authorList>
    </citation>
    <scope>NUCLEOTIDE SEQUENCE</scope>
</reference>
<dbReference type="Pfam" id="PF03993">
    <property type="entry name" value="DUF349"/>
    <property type="match status" value="5"/>
</dbReference>